<dbReference type="PANTHER" id="PTHR43135:SF3">
    <property type="entry name" value="ALPHA-D-RIBOSE 1-METHYLPHOSPHONATE 5-TRIPHOSPHATE DIPHOSPHATASE"/>
    <property type="match status" value="1"/>
</dbReference>
<feature type="domain" description="Amidohydrolase-related" evidence="2">
    <location>
        <begin position="55"/>
        <end position="398"/>
    </location>
</feature>
<dbReference type="InterPro" id="IPR006680">
    <property type="entry name" value="Amidohydro-rel"/>
</dbReference>
<name>A0ABS0HBH9_9SPHN</name>
<comment type="caution">
    <text evidence="3">The sequence shown here is derived from an EMBL/GenBank/DDBJ whole genome shotgun (WGS) entry which is preliminary data.</text>
</comment>
<dbReference type="SUPFAM" id="SSF51338">
    <property type="entry name" value="Composite domain of metallo-dependent hydrolases"/>
    <property type="match status" value="1"/>
</dbReference>
<evidence type="ECO:0000313" key="4">
    <source>
        <dbReference type="Proteomes" id="UP000600799"/>
    </source>
</evidence>
<organism evidence="3 4">
    <name type="scientific">Novosphingobium jiangmenense</name>
    <dbReference type="NCBI Taxonomy" id="2791981"/>
    <lineage>
        <taxon>Bacteria</taxon>
        <taxon>Pseudomonadati</taxon>
        <taxon>Pseudomonadota</taxon>
        <taxon>Alphaproteobacteria</taxon>
        <taxon>Sphingomonadales</taxon>
        <taxon>Sphingomonadaceae</taxon>
        <taxon>Novosphingobium</taxon>
    </lineage>
</organism>
<dbReference type="Gene3D" id="3.20.20.140">
    <property type="entry name" value="Metal-dependent hydrolases"/>
    <property type="match status" value="1"/>
</dbReference>
<accession>A0ABS0HBH9</accession>
<sequence>MTTLIRNVRIFDGEQSLAGFFSVLVEDGRIAAVVESAAAPDATDADVVIEGAGRTLMPGMVEAHAHLTWGSSVEKIYHQFILPPDELKIAAWRNARVLLDHGFTSAYSAGALGDGIEVELARAIDAGETPGPRLVPSTLERSPEGAEGVETGDVFNGRGPEAIRKFVAYCKEQGIGSLKLVVSGEDALKPGSAQDVLYTDEEMEAAGKAAREAGLWIATHAYYPKAIELALKAGARIIYHASYADEAAADAMIAAKDTTFYAPSPGVSIAALEATPPPHIDMSHMKKSAAERMELESKLVPALKARGMRILIGGDYGFPFNPNGRNARDLQIFVDHFGYTPSEALNAATALGGELMDLKVGRVKEGWLADLLLVDGDPTQDVSILQDKDRLAMIMKDGALYKAPAEVAA</sequence>
<dbReference type="Pfam" id="PF01979">
    <property type="entry name" value="Amidohydro_1"/>
    <property type="match status" value="1"/>
</dbReference>
<dbReference type="PANTHER" id="PTHR43135">
    <property type="entry name" value="ALPHA-D-RIBOSE 1-METHYLPHOSPHONATE 5-TRIPHOSPHATE DIPHOSPHATASE"/>
    <property type="match status" value="1"/>
</dbReference>
<dbReference type="EMBL" id="JADQDC010000001">
    <property type="protein sequence ID" value="MBF9149643.1"/>
    <property type="molecule type" value="Genomic_DNA"/>
</dbReference>
<protein>
    <submittedName>
        <fullName evidence="3">Amidohydrolase family protein</fullName>
    </submittedName>
</protein>
<evidence type="ECO:0000259" key="2">
    <source>
        <dbReference type="Pfam" id="PF01979"/>
    </source>
</evidence>
<dbReference type="SUPFAM" id="SSF51556">
    <property type="entry name" value="Metallo-dependent hydrolases"/>
    <property type="match status" value="1"/>
</dbReference>
<dbReference type="InterPro" id="IPR032466">
    <property type="entry name" value="Metal_Hydrolase"/>
</dbReference>
<reference evidence="3 4" key="1">
    <citation type="submission" date="2020-11" db="EMBL/GenBank/DDBJ databases">
        <title>The genome sequence of Novosphingobium sp. 1Y9A.</title>
        <authorList>
            <person name="Liu Y."/>
        </authorList>
    </citation>
    <scope>NUCLEOTIDE SEQUENCE [LARGE SCALE GENOMIC DNA]</scope>
    <source>
        <strain evidence="3 4">1Y9A</strain>
    </source>
</reference>
<keyword evidence="4" id="KW-1185">Reference proteome</keyword>
<feature type="region of interest" description="Disordered" evidence="1">
    <location>
        <begin position="127"/>
        <end position="154"/>
    </location>
</feature>
<proteinExistence type="predicted"/>
<dbReference type="InterPro" id="IPR051781">
    <property type="entry name" value="Metallo-dep_Hydrolase"/>
</dbReference>
<gene>
    <name evidence="3" type="ORF">I2488_01365</name>
</gene>
<dbReference type="Gene3D" id="2.30.40.10">
    <property type="entry name" value="Urease, subunit C, domain 1"/>
    <property type="match status" value="1"/>
</dbReference>
<dbReference type="InterPro" id="IPR011059">
    <property type="entry name" value="Metal-dep_hydrolase_composite"/>
</dbReference>
<evidence type="ECO:0000313" key="3">
    <source>
        <dbReference type="EMBL" id="MBF9149643.1"/>
    </source>
</evidence>
<dbReference type="Proteomes" id="UP000600799">
    <property type="component" value="Unassembled WGS sequence"/>
</dbReference>
<dbReference type="RefSeq" id="WP_196274010.1">
    <property type="nucleotide sequence ID" value="NZ_JADQDC010000001.1"/>
</dbReference>
<evidence type="ECO:0000256" key="1">
    <source>
        <dbReference type="SAM" id="MobiDB-lite"/>
    </source>
</evidence>